<sequence length="516" mass="59774">MSDSKDFEVDMRKRGEPMFADSTQEFILQLNKAIMHKNIYDIQTLYEHDFERQTTKFYKTTPWPSVGAIEQLVGKDENFLILYQQLYYRHLYGRKPAVGLENQLLSYQNYLDLFNIILGLRTEAPEFEIPGVWLWDIIDEFVYQFSAFHAFRSKVQARESPESTKEDRDLLAQRPHAWSAQTVVVFLKYLAKKGKIPHAGEAGKPHILFETLSVYASIGMLRVNCIMGDYTGGIENLRDIDVLGKHEQVMVPAAHASLHYHLAFAYLMTRRYAECVKCAVDGLTYLSRNKALIPRTYQQNNINKMQEQMFGILALATSLVPQRLEESLASGVQDRFASQMQQMRKMDVDAYRQIFEAVCPKFIPMCMEPAGNNPPEDPLDLQLAVFLDEVRAIFRVPDIYSYLKMCTAINVDRLTSFLGEKDGSLARKLLYLKHKTQSGSLYTENKKKAEKRPEGVPQPRSKEASSSEMQFVVSEEMVHVTEKRQVKQHADFFIREIMRYEYIVADVDNFRRISYF</sequence>
<gene>
    <name evidence="6" type="ORF">LGLO00237_LOCUS25923</name>
</gene>
<feature type="region of interest" description="Disordered" evidence="5">
    <location>
        <begin position="442"/>
        <end position="468"/>
    </location>
</feature>
<comment type="similarity">
    <text evidence="4">Belongs to the eIF-3 subunit L family.</text>
</comment>
<dbReference type="GO" id="GO:0016282">
    <property type="term" value="C:eukaryotic 43S preinitiation complex"/>
    <property type="evidence" value="ECO:0007669"/>
    <property type="project" value="UniProtKB-UniRule"/>
</dbReference>
<dbReference type="GO" id="GO:0005852">
    <property type="term" value="C:eukaryotic translation initiation factor 3 complex"/>
    <property type="evidence" value="ECO:0007669"/>
    <property type="project" value="UniProtKB-UniRule"/>
</dbReference>
<dbReference type="InterPro" id="IPR019382">
    <property type="entry name" value="eIF3l"/>
</dbReference>
<dbReference type="EMBL" id="HBIV01036273">
    <property type="protein sequence ID" value="CAE0674149.1"/>
    <property type="molecule type" value="Transcribed_RNA"/>
</dbReference>
<evidence type="ECO:0000256" key="2">
    <source>
        <dbReference type="ARBA" id="ARBA00022540"/>
    </source>
</evidence>
<organism evidence="6">
    <name type="scientific">Lotharella globosa</name>
    <dbReference type="NCBI Taxonomy" id="91324"/>
    <lineage>
        <taxon>Eukaryota</taxon>
        <taxon>Sar</taxon>
        <taxon>Rhizaria</taxon>
        <taxon>Cercozoa</taxon>
        <taxon>Chlorarachniophyceae</taxon>
        <taxon>Lotharella</taxon>
    </lineage>
</organism>
<dbReference type="PANTHER" id="PTHR13242:SF0">
    <property type="entry name" value="EUKARYOTIC TRANSLATION INITIATION FACTOR 3 SUBUNIT L"/>
    <property type="match status" value="1"/>
</dbReference>
<evidence type="ECO:0000313" key="6">
    <source>
        <dbReference type="EMBL" id="CAE0674149.1"/>
    </source>
</evidence>
<name>A0A6U3CZR8_9EUKA</name>
<feature type="compositionally biased region" description="Basic and acidic residues" evidence="5">
    <location>
        <begin position="444"/>
        <end position="465"/>
    </location>
</feature>
<dbReference type="Pfam" id="PF10255">
    <property type="entry name" value="Paf67"/>
    <property type="match status" value="1"/>
</dbReference>
<comment type="subunit">
    <text evidence="4">Component of the eukaryotic translation initiation factor 3 (eIF-3) complex.</text>
</comment>
<dbReference type="GO" id="GO:0003743">
    <property type="term" value="F:translation initiation factor activity"/>
    <property type="evidence" value="ECO:0007669"/>
    <property type="project" value="UniProtKB-UniRule"/>
</dbReference>
<dbReference type="PANTHER" id="PTHR13242">
    <property type="entry name" value="EUKARYOTIC TRANSLATION INITIATION FACTOR 3"/>
    <property type="match status" value="1"/>
</dbReference>
<evidence type="ECO:0000256" key="3">
    <source>
        <dbReference type="ARBA" id="ARBA00022917"/>
    </source>
</evidence>
<evidence type="ECO:0000256" key="5">
    <source>
        <dbReference type="SAM" id="MobiDB-lite"/>
    </source>
</evidence>
<reference evidence="6" key="1">
    <citation type="submission" date="2021-01" db="EMBL/GenBank/DDBJ databases">
        <authorList>
            <person name="Corre E."/>
            <person name="Pelletier E."/>
            <person name="Niang G."/>
            <person name="Scheremetjew M."/>
            <person name="Finn R."/>
            <person name="Kale V."/>
            <person name="Holt S."/>
            <person name="Cochrane G."/>
            <person name="Meng A."/>
            <person name="Brown T."/>
            <person name="Cohen L."/>
        </authorList>
    </citation>
    <scope>NUCLEOTIDE SEQUENCE</scope>
    <source>
        <strain evidence="6">CCCM811</strain>
    </source>
</reference>
<protein>
    <recommendedName>
        <fullName evidence="4">Eukaryotic translation initiation factor 3 subunit L</fullName>
        <shortName evidence="4">eIF3l</shortName>
    </recommendedName>
</protein>
<dbReference type="HAMAP" id="MF_03011">
    <property type="entry name" value="eIF3l"/>
    <property type="match status" value="1"/>
</dbReference>
<evidence type="ECO:0000256" key="4">
    <source>
        <dbReference type="HAMAP-Rule" id="MF_03011"/>
    </source>
</evidence>
<dbReference type="GO" id="GO:0033290">
    <property type="term" value="C:eukaryotic 48S preinitiation complex"/>
    <property type="evidence" value="ECO:0007669"/>
    <property type="project" value="UniProtKB-UniRule"/>
</dbReference>
<keyword evidence="3 4" id="KW-0648">Protein biosynthesis</keyword>
<keyword evidence="1 4" id="KW-0963">Cytoplasm</keyword>
<evidence type="ECO:0000256" key="1">
    <source>
        <dbReference type="ARBA" id="ARBA00022490"/>
    </source>
</evidence>
<comment type="subcellular location">
    <subcellularLocation>
        <location evidence="4">Cytoplasm</location>
    </subcellularLocation>
</comment>
<dbReference type="AlphaFoldDB" id="A0A6U3CZR8"/>
<dbReference type="GO" id="GO:0001732">
    <property type="term" value="P:formation of cytoplasmic translation initiation complex"/>
    <property type="evidence" value="ECO:0007669"/>
    <property type="project" value="UniProtKB-UniRule"/>
</dbReference>
<keyword evidence="2 4" id="KW-0396">Initiation factor</keyword>
<proteinExistence type="inferred from homology"/>
<accession>A0A6U3CZR8</accession>
<comment type="function">
    <text evidence="4">Component of the eukaryotic translation initiation factor 3 (eIF-3) complex, which is involved in protein synthesis of a specialized repertoire of mRNAs and, together with other initiation factors, stimulates binding of mRNA and methionyl-tRNAi to the 40S ribosome. The eIF-3 complex specifically targets and initiates translation of a subset of mRNAs involved in cell proliferation.</text>
</comment>